<dbReference type="EMBL" id="SDKM01000024">
    <property type="protein sequence ID" value="RYP84324.1"/>
    <property type="molecule type" value="Genomic_DNA"/>
</dbReference>
<accession>A0A4Q4ZB16</accession>
<organism evidence="1 2">
    <name type="scientific">Nocardioides guangzhouensis</name>
    <dbReference type="NCBI Taxonomy" id="2497878"/>
    <lineage>
        <taxon>Bacteria</taxon>
        <taxon>Bacillati</taxon>
        <taxon>Actinomycetota</taxon>
        <taxon>Actinomycetes</taxon>
        <taxon>Propionibacteriales</taxon>
        <taxon>Nocardioidaceae</taxon>
        <taxon>Nocardioides</taxon>
    </lineage>
</organism>
<evidence type="ECO:0000313" key="2">
    <source>
        <dbReference type="Proteomes" id="UP000295198"/>
    </source>
</evidence>
<keyword evidence="2" id="KW-1185">Reference proteome</keyword>
<dbReference type="OrthoDB" id="3789459at2"/>
<sequence length="172" mass="18175">MASRDARDVAPALLLVAGLLAVVAGTWWQVASPDRPAGGAPGSPVVAEPVGAEASVLAGWDRRRAAAYSRGDVPALRSLYLPGSGAGEADVAVLRAWLRRGLRVEGLRTQVLDRRVVARGPGRMVLRVTDRMVGAVAVRAGGVRARLPADRPGERTVTLVRHEGRWVVARVV</sequence>
<proteinExistence type="predicted"/>
<name>A0A4Q4ZB16_9ACTN</name>
<dbReference type="Proteomes" id="UP000295198">
    <property type="component" value="Unassembled WGS sequence"/>
</dbReference>
<dbReference type="RefSeq" id="WP_134719042.1">
    <property type="nucleotide sequence ID" value="NZ_SDKM01000024.1"/>
</dbReference>
<evidence type="ECO:0008006" key="3">
    <source>
        <dbReference type="Google" id="ProtNLM"/>
    </source>
</evidence>
<reference evidence="1 2" key="1">
    <citation type="submission" date="2019-01" db="EMBL/GenBank/DDBJ databases">
        <title>Nocardioides guangzhouensis sp. nov., an actinobacterium isolated from soil.</title>
        <authorList>
            <person name="Fu Y."/>
            <person name="Cai Y."/>
            <person name="Lin Z."/>
            <person name="Chen P."/>
        </authorList>
    </citation>
    <scope>NUCLEOTIDE SEQUENCE [LARGE SCALE GENOMIC DNA]</scope>
    <source>
        <strain evidence="1 2">130</strain>
    </source>
</reference>
<dbReference type="AlphaFoldDB" id="A0A4Q4ZB16"/>
<evidence type="ECO:0000313" key="1">
    <source>
        <dbReference type="EMBL" id="RYP84324.1"/>
    </source>
</evidence>
<comment type="caution">
    <text evidence="1">The sequence shown here is derived from an EMBL/GenBank/DDBJ whole genome shotgun (WGS) entry which is preliminary data.</text>
</comment>
<dbReference type="SUPFAM" id="SSF54427">
    <property type="entry name" value="NTF2-like"/>
    <property type="match status" value="1"/>
</dbReference>
<gene>
    <name evidence="1" type="ORF">EKO23_15910</name>
</gene>
<dbReference type="InterPro" id="IPR032710">
    <property type="entry name" value="NTF2-like_dom_sf"/>
</dbReference>
<protein>
    <recommendedName>
        <fullName evidence="3">SnoaL-like domain-containing protein</fullName>
    </recommendedName>
</protein>